<proteinExistence type="predicted"/>
<evidence type="ECO:0000313" key="2">
    <source>
        <dbReference type="WBParaSite" id="PS1159_v2.g16102.t1"/>
    </source>
</evidence>
<dbReference type="Proteomes" id="UP000887580">
    <property type="component" value="Unplaced"/>
</dbReference>
<accession>A0AC35FCH5</accession>
<protein>
    <submittedName>
        <fullName evidence="2">Uncharacterized protein</fullName>
    </submittedName>
</protein>
<name>A0AC35FCH5_9BILA</name>
<sequence>MSILFIISVIKAVKQHRVSRKCYVLIINRSIGDALSCLMALVLVGYVLIKAEPNQDIVSVYDIFFIASFWSGMISYVSL</sequence>
<dbReference type="WBParaSite" id="PS1159_v2.g16102.t1">
    <property type="protein sequence ID" value="PS1159_v2.g16102.t1"/>
    <property type="gene ID" value="PS1159_v2.g16102"/>
</dbReference>
<organism evidence="1 2">
    <name type="scientific">Panagrolaimus sp. PS1159</name>
    <dbReference type="NCBI Taxonomy" id="55785"/>
    <lineage>
        <taxon>Eukaryota</taxon>
        <taxon>Metazoa</taxon>
        <taxon>Ecdysozoa</taxon>
        <taxon>Nematoda</taxon>
        <taxon>Chromadorea</taxon>
        <taxon>Rhabditida</taxon>
        <taxon>Tylenchina</taxon>
        <taxon>Panagrolaimomorpha</taxon>
        <taxon>Panagrolaimoidea</taxon>
        <taxon>Panagrolaimidae</taxon>
        <taxon>Panagrolaimus</taxon>
    </lineage>
</organism>
<evidence type="ECO:0000313" key="1">
    <source>
        <dbReference type="Proteomes" id="UP000887580"/>
    </source>
</evidence>
<reference evidence="2" key="1">
    <citation type="submission" date="2022-11" db="UniProtKB">
        <authorList>
            <consortium name="WormBaseParasite"/>
        </authorList>
    </citation>
    <scope>IDENTIFICATION</scope>
</reference>